<keyword evidence="2" id="KW-1185">Reference proteome</keyword>
<gene>
    <name evidence="1" type="ORF">MOV08_28005</name>
</gene>
<evidence type="ECO:0000313" key="2">
    <source>
        <dbReference type="Proteomes" id="UP001218629"/>
    </source>
</evidence>
<reference evidence="1 2" key="1">
    <citation type="submission" date="2022-03" db="EMBL/GenBank/DDBJ databases">
        <title>Streptomyces yunnanensis P86,complete genome.</title>
        <authorList>
            <person name="Chen S."/>
            <person name="Zhang Q."/>
        </authorList>
    </citation>
    <scope>NUCLEOTIDE SEQUENCE [LARGE SCALE GENOMIC DNA]</scope>
    <source>
        <strain evidence="1 2">P86</strain>
    </source>
</reference>
<accession>A0ABY8ACJ5</accession>
<proteinExistence type="predicted"/>
<dbReference type="Proteomes" id="UP001218629">
    <property type="component" value="Chromosome"/>
</dbReference>
<protein>
    <submittedName>
        <fullName evidence="1">Uncharacterized protein</fullName>
    </submittedName>
</protein>
<name>A0ABY8ACJ5_9ACTN</name>
<sequence>MSINGDGFQADPEELRGGASDILKCLEPAKGIEFGALNEDFGSSEQEDVILDGKFEKFCDTWDVAYLVLGDRSDDAAGKLKTFAHNYEQTDAYVNGRMHPYGAGR</sequence>
<evidence type="ECO:0000313" key="1">
    <source>
        <dbReference type="EMBL" id="WEB42715.1"/>
    </source>
</evidence>
<organism evidence="1 2">
    <name type="scientific">Streptomyces yunnanensis</name>
    <dbReference type="NCBI Taxonomy" id="156453"/>
    <lineage>
        <taxon>Bacteria</taxon>
        <taxon>Bacillati</taxon>
        <taxon>Actinomycetota</taxon>
        <taxon>Actinomycetes</taxon>
        <taxon>Kitasatosporales</taxon>
        <taxon>Streptomycetaceae</taxon>
        <taxon>Streptomyces</taxon>
    </lineage>
</organism>
<dbReference type="EMBL" id="CP095749">
    <property type="protein sequence ID" value="WEB42715.1"/>
    <property type="molecule type" value="Genomic_DNA"/>
</dbReference>
<dbReference type="RefSeq" id="WP_275309341.1">
    <property type="nucleotide sequence ID" value="NZ_CP095749.1"/>
</dbReference>